<gene>
    <name evidence="2" type="ORF">GXN76_08340</name>
</gene>
<sequence>MTVKDKVKKLFVECYNFSFSPEEIGDDVILFGPESPYALDSMDILKFIATLKEEFEIDLGTIRTDTFSTINQITQTISEHYEESKA</sequence>
<dbReference type="InterPro" id="IPR009081">
    <property type="entry name" value="PP-bd_ACP"/>
</dbReference>
<feature type="domain" description="Carrier" evidence="1">
    <location>
        <begin position="1"/>
        <end position="81"/>
    </location>
</feature>
<dbReference type="AlphaFoldDB" id="A0A7D3XQL1"/>
<keyword evidence="3" id="KW-1185">Reference proteome</keyword>
<dbReference type="KEGG" id="kpul:GXN76_08340"/>
<evidence type="ECO:0000259" key="1">
    <source>
        <dbReference type="PROSITE" id="PS50075"/>
    </source>
</evidence>
<dbReference type="Proteomes" id="UP000503088">
    <property type="component" value="Chromosome"/>
</dbReference>
<evidence type="ECO:0000313" key="2">
    <source>
        <dbReference type="EMBL" id="QKG84482.1"/>
    </source>
</evidence>
<reference evidence="2 3" key="1">
    <citation type="submission" date="2020-01" db="EMBL/GenBank/DDBJ databases">
        <authorList>
            <person name="Gulvik C.A."/>
            <person name="Batra D.G."/>
        </authorList>
    </citation>
    <scope>NUCLEOTIDE SEQUENCE [LARGE SCALE GENOMIC DNA]</scope>
    <source>
        <strain evidence="2 3">W9323</strain>
    </source>
</reference>
<dbReference type="InterPro" id="IPR036736">
    <property type="entry name" value="ACP-like_sf"/>
</dbReference>
<dbReference type="EMBL" id="CP048104">
    <property type="protein sequence ID" value="QKG84482.1"/>
    <property type="molecule type" value="Genomic_DNA"/>
</dbReference>
<dbReference type="Gene3D" id="1.10.1200.10">
    <property type="entry name" value="ACP-like"/>
    <property type="match status" value="1"/>
</dbReference>
<protein>
    <submittedName>
        <fullName evidence="2">Acyl carrier protein</fullName>
    </submittedName>
</protein>
<accession>A0A7D3XQL1</accession>
<evidence type="ECO:0000313" key="3">
    <source>
        <dbReference type="Proteomes" id="UP000503088"/>
    </source>
</evidence>
<dbReference type="SUPFAM" id="SSF47336">
    <property type="entry name" value="ACP-like"/>
    <property type="match status" value="1"/>
</dbReference>
<organism evidence="2 3">
    <name type="scientific">Kroppenstedtia pulmonis</name>
    <dbReference type="NCBI Taxonomy" id="1380685"/>
    <lineage>
        <taxon>Bacteria</taxon>
        <taxon>Bacillati</taxon>
        <taxon>Bacillota</taxon>
        <taxon>Bacilli</taxon>
        <taxon>Bacillales</taxon>
        <taxon>Thermoactinomycetaceae</taxon>
        <taxon>Kroppenstedtia</taxon>
    </lineage>
</organism>
<proteinExistence type="predicted"/>
<name>A0A7D3XQL1_9BACL</name>
<dbReference type="RefSeq" id="WP_173222212.1">
    <property type="nucleotide sequence ID" value="NZ_CP048104.1"/>
</dbReference>
<dbReference type="PROSITE" id="PS50075">
    <property type="entry name" value="CARRIER"/>
    <property type="match status" value="1"/>
</dbReference>